<name>A0A7S4LMD4_9EUGL</name>
<sequence length="283" mass="32715">MPLAHTPRAPSLQAAKPPSAPQTLAVPPSPSRKVHGCADRLYKPQPCRILNYKDIVRQWEEEERKKVRGNNHTPLDSKGIEEMLERQQTLPQTRRIQTMRNLERKYGHGDRDGKINLPKTQPSLSQRQIEEQLERLVALPLKTTQTKMTHLSKKYASTESCKALNGRAPQKMSAEQYENHMSRMIDMPSVRHETLMAHLYRKYLKSEGARKLTKDEMDALSRHLLEEDMEHKQQMLEAAEQKYNTARVTKIIDKDELESAVKRLAEPIHGPRYNTVPYPYHGS</sequence>
<protein>
    <submittedName>
        <fullName evidence="3">Uncharacterized protein</fullName>
    </submittedName>
</protein>
<feature type="region of interest" description="Disordered" evidence="2">
    <location>
        <begin position="106"/>
        <end position="126"/>
    </location>
</feature>
<dbReference type="AlphaFoldDB" id="A0A7S4LMD4"/>
<evidence type="ECO:0000256" key="2">
    <source>
        <dbReference type="SAM" id="MobiDB-lite"/>
    </source>
</evidence>
<reference evidence="3" key="1">
    <citation type="submission" date="2021-01" db="EMBL/GenBank/DDBJ databases">
        <authorList>
            <person name="Corre E."/>
            <person name="Pelletier E."/>
            <person name="Niang G."/>
            <person name="Scheremetjew M."/>
            <person name="Finn R."/>
            <person name="Kale V."/>
            <person name="Holt S."/>
            <person name="Cochrane G."/>
            <person name="Meng A."/>
            <person name="Brown T."/>
            <person name="Cohen L."/>
        </authorList>
    </citation>
    <scope>NUCLEOTIDE SEQUENCE</scope>
    <source>
        <strain evidence="3">CCMP1594</strain>
    </source>
</reference>
<dbReference type="EMBL" id="HBJA01144418">
    <property type="protein sequence ID" value="CAE0838386.1"/>
    <property type="molecule type" value="Transcribed_RNA"/>
</dbReference>
<feature type="region of interest" description="Disordered" evidence="2">
    <location>
        <begin position="1"/>
        <end position="37"/>
    </location>
</feature>
<gene>
    <name evidence="3" type="ORF">EGYM00163_LOCUS49758</name>
</gene>
<proteinExistence type="predicted"/>
<organism evidence="3">
    <name type="scientific">Eutreptiella gymnastica</name>
    <dbReference type="NCBI Taxonomy" id="73025"/>
    <lineage>
        <taxon>Eukaryota</taxon>
        <taxon>Discoba</taxon>
        <taxon>Euglenozoa</taxon>
        <taxon>Euglenida</taxon>
        <taxon>Spirocuta</taxon>
        <taxon>Euglenophyceae</taxon>
        <taxon>Eutreptiales</taxon>
        <taxon>Eutreptiaceae</taxon>
        <taxon>Eutreptiella</taxon>
    </lineage>
</organism>
<evidence type="ECO:0000313" key="3">
    <source>
        <dbReference type="EMBL" id="CAE0838386.1"/>
    </source>
</evidence>
<keyword evidence="1" id="KW-0175">Coiled coil</keyword>
<feature type="coiled-coil region" evidence="1">
    <location>
        <begin position="222"/>
        <end position="249"/>
    </location>
</feature>
<accession>A0A7S4LMD4</accession>
<evidence type="ECO:0000256" key="1">
    <source>
        <dbReference type="SAM" id="Coils"/>
    </source>
</evidence>